<dbReference type="PANTHER" id="PTHR24148">
    <property type="entry name" value="ANKYRIN REPEAT DOMAIN-CONTAINING PROTEIN 39 HOMOLOG-RELATED"/>
    <property type="match status" value="1"/>
</dbReference>
<evidence type="ECO:0000313" key="3">
    <source>
        <dbReference type="EMBL" id="KAK4656234.1"/>
    </source>
</evidence>
<accession>A0ABR0GKG5</accession>
<evidence type="ECO:0000313" key="4">
    <source>
        <dbReference type="Proteomes" id="UP001323405"/>
    </source>
</evidence>
<organism evidence="3 4">
    <name type="scientific">Podospora pseudocomata</name>
    <dbReference type="NCBI Taxonomy" id="2093779"/>
    <lineage>
        <taxon>Eukaryota</taxon>
        <taxon>Fungi</taxon>
        <taxon>Dikarya</taxon>
        <taxon>Ascomycota</taxon>
        <taxon>Pezizomycotina</taxon>
        <taxon>Sordariomycetes</taxon>
        <taxon>Sordariomycetidae</taxon>
        <taxon>Sordariales</taxon>
        <taxon>Podosporaceae</taxon>
        <taxon>Podospora</taxon>
    </lineage>
</organism>
<name>A0ABR0GKG5_9PEZI</name>
<comment type="caution">
    <text evidence="3">The sequence shown here is derived from an EMBL/GenBank/DDBJ whole genome shotgun (WGS) entry which is preliminary data.</text>
</comment>
<dbReference type="Pfam" id="PF06985">
    <property type="entry name" value="HET"/>
    <property type="match status" value="1"/>
</dbReference>
<dbReference type="RefSeq" id="XP_062745209.1">
    <property type="nucleotide sequence ID" value="XM_062889249.1"/>
</dbReference>
<dbReference type="GeneID" id="87909156"/>
<gene>
    <name evidence="3" type="ORF">QC762_309510</name>
</gene>
<dbReference type="Proteomes" id="UP001323405">
    <property type="component" value="Unassembled WGS sequence"/>
</dbReference>
<feature type="domain" description="Heterokaryon incompatibility" evidence="2">
    <location>
        <begin position="65"/>
        <end position="229"/>
    </location>
</feature>
<sequence>MPTPLGPSPQPQRAGYMKSGFAYTPLGLDPAEVRLLTLEPSEDDTAPIVCRVDIFEFDPDLYGHFDALSYAWGTKDDEQFITVNENTQFKIRKNLWLALRRIRHKTEPKKFWIDAICIDQGNPVEKSEQVGKIGDIYKYCGRCFIWLGDFPKPADVTATTPPSPASALELLNLFAALSQPTTHLSDLPCFTPLTKGKRADIKDSYKPHFESFAALLDLEWWKRTWTIQELALPSDITLLFADQELPYLTLQNAVDGLTRHSTAKCCKTHRLALRGLGFDTIVTIEERISSMVTTRQQKLEAKTPITFTQLRRKFCGSQVSWKRDSFYGFLGIVTNKNFLRPDYTLSLRQALTEAVFACVKGESDGVELLMGERLFRPQDGYRRLHVPSWVADASFCTFPPKWALMERRRLAVYSSFVDEGGEERARKVFVKYLKMTKNGILLTKSRRVGVIGRVGEALVDRGRWLDVPRVLSSWMELAGVKREGWGEDPGTNDERTDAFWRTMINDSTEIDGDRLSYGRPTTASEGGEQSDYSRLRSLWDLVNPAPKSPGPKSPAPATEGTTPQTQTEVGVDPFNIQPIIDEWVPTWVPGWISDFASDFIRAMALASNQDAVHDLVVSHDSKMIYHLLACLWERRLFVTGNDDKIGLAPRDAQKGDEVHVIPGCPAPFILRRLDGPNVNTNWQLGDWESDTLPQYMVVGNGFYHGFMGGDGGLGKGAAEEKIALH</sequence>
<evidence type="ECO:0000259" key="2">
    <source>
        <dbReference type="Pfam" id="PF06985"/>
    </source>
</evidence>
<evidence type="ECO:0000256" key="1">
    <source>
        <dbReference type="SAM" id="MobiDB-lite"/>
    </source>
</evidence>
<reference evidence="3 4" key="1">
    <citation type="journal article" date="2023" name="bioRxiv">
        <title>High-quality genome assemblies of four members of thePodospora anserinaspecies complex.</title>
        <authorList>
            <person name="Ament-Velasquez S.L."/>
            <person name="Vogan A.A."/>
            <person name="Wallerman O."/>
            <person name="Hartmann F."/>
            <person name="Gautier V."/>
            <person name="Silar P."/>
            <person name="Giraud T."/>
            <person name="Johannesson H."/>
        </authorList>
    </citation>
    <scope>NUCLEOTIDE SEQUENCE [LARGE SCALE GENOMIC DNA]</scope>
    <source>
        <strain evidence="3 4">CBS 415.72m</strain>
    </source>
</reference>
<keyword evidence="4" id="KW-1185">Reference proteome</keyword>
<dbReference type="EMBL" id="JAFFHA010000005">
    <property type="protein sequence ID" value="KAK4656234.1"/>
    <property type="molecule type" value="Genomic_DNA"/>
</dbReference>
<dbReference type="InterPro" id="IPR052895">
    <property type="entry name" value="HetReg/Transcr_Mod"/>
</dbReference>
<protein>
    <recommendedName>
        <fullName evidence="2">Heterokaryon incompatibility domain-containing protein</fullName>
    </recommendedName>
</protein>
<dbReference type="InterPro" id="IPR010730">
    <property type="entry name" value="HET"/>
</dbReference>
<feature type="region of interest" description="Disordered" evidence="1">
    <location>
        <begin position="543"/>
        <end position="569"/>
    </location>
</feature>
<proteinExistence type="predicted"/>
<feature type="region of interest" description="Disordered" evidence="1">
    <location>
        <begin position="511"/>
        <end position="531"/>
    </location>
</feature>
<feature type="compositionally biased region" description="Polar residues" evidence="1">
    <location>
        <begin position="559"/>
        <end position="568"/>
    </location>
</feature>
<dbReference type="PANTHER" id="PTHR24148:SF64">
    <property type="entry name" value="HETEROKARYON INCOMPATIBILITY DOMAIN-CONTAINING PROTEIN"/>
    <property type="match status" value="1"/>
</dbReference>